<dbReference type="Pfam" id="PF02586">
    <property type="entry name" value="SRAP"/>
    <property type="match status" value="1"/>
</dbReference>
<keyword evidence="2" id="KW-0645">Protease</keyword>
<dbReference type="KEGG" id="mfo:Metfor_2247"/>
<keyword evidence="4" id="KW-0378">Hydrolase</keyword>
<dbReference type="GeneID" id="14309639"/>
<gene>
    <name evidence="8" type="ordered locus">Metfor_2247</name>
</gene>
<dbReference type="AlphaFoldDB" id="L0HEV8"/>
<dbReference type="PANTHER" id="PTHR13604:SF0">
    <property type="entry name" value="ABASIC SITE PROCESSING PROTEIN HMCES"/>
    <property type="match status" value="1"/>
</dbReference>
<evidence type="ECO:0000256" key="1">
    <source>
        <dbReference type="ARBA" id="ARBA00008136"/>
    </source>
</evidence>
<evidence type="ECO:0000256" key="6">
    <source>
        <dbReference type="ARBA" id="ARBA00023125"/>
    </source>
</evidence>
<dbReference type="Proteomes" id="UP000010824">
    <property type="component" value="Chromosome"/>
</dbReference>
<keyword evidence="9" id="KW-1185">Reference proteome</keyword>
<dbReference type="EMBL" id="CP003167">
    <property type="protein sequence ID" value="AGB03252.1"/>
    <property type="molecule type" value="Genomic_DNA"/>
</dbReference>
<dbReference type="Gene3D" id="3.90.1680.10">
    <property type="entry name" value="SOS response associated peptidase-like"/>
    <property type="match status" value="1"/>
</dbReference>
<dbReference type="GO" id="GO:0106300">
    <property type="term" value="P:protein-DNA covalent cross-linking repair"/>
    <property type="evidence" value="ECO:0007669"/>
    <property type="project" value="InterPro"/>
</dbReference>
<proteinExistence type="inferred from homology"/>
<dbReference type="PANTHER" id="PTHR13604">
    <property type="entry name" value="DC12-RELATED"/>
    <property type="match status" value="1"/>
</dbReference>
<reference evidence="8 9" key="2">
    <citation type="journal article" date="2014" name="Genome Announc.">
        <title>Complete Genome Sequence of Methanoregula formicica SMSPT, a Mesophilic Hydrogenotrophic Methanogen Isolated from a Methanogenic Upflow Anaerobic Sludge Blanket Reactor.</title>
        <authorList>
            <person name="Yamamoto K."/>
            <person name="Tamaki H."/>
            <person name="Cadillo-Quiroz H."/>
            <person name="Imachi H."/>
            <person name="Kyrpides N."/>
            <person name="Woyke T."/>
            <person name="Goodwin L."/>
            <person name="Zinder S.H."/>
            <person name="Kamagata Y."/>
            <person name="Liu W.T."/>
        </authorList>
    </citation>
    <scope>NUCLEOTIDE SEQUENCE [LARGE SCALE GENOMIC DNA]</scope>
    <source>
        <strain evidence="9">DSM 22288 / NBRC 105244 / SMSP</strain>
    </source>
</reference>
<dbReference type="GO" id="GO:0008233">
    <property type="term" value="F:peptidase activity"/>
    <property type="evidence" value="ECO:0007669"/>
    <property type="project" value="UniProtKB-KW"/>
</dbReference>
<dbReference type="GO" id="GO:0016829">
    <property type="term" value="F:lyase activity"/>
    <property type="evidence" value="ECO:0007669"/>
    <property type="project" value="UniProtKB-KW"/>
</dbReference>
<organism evidence="8 9">
    <name type="scientific">Methanoregula formicica (strain DSM 22288 / NBRC 105244 / SMSP)</name>
    <dbReference type="NCBI Taxonomy" id="593750"/>
    <lineage>
        <taxon>Archaea</taxon>
        <taxon>Methanobacteriati</taxon>
        <taxon>Methanobacteriota</taxon>
        <taxon>Stenosarchaea group</taxon>
        <taxon>Methanomicrobia</taxon>
        <taxon>Methanomicrobiales</taxon>
        <taxon>Methanoregulaceae</taxon>
        <taxon>Methanoregula</taxon>
    </lineage>
</organism>
<accession>L0HEV8</accession>
<evidence type="ECO:0000256" key="4">
    <source>
        <dbReference type="ARBA" id="ARBA00022801"/>
    </source>
</evidence>
<dbReference type="GO" id="GO:0003697">
    <property type="term" value="F:single-stranded DNA binding"/>
    <property type="evidence" value="ECO:0007669"/>
    <property type="project" value="InterPro"/>
</dbReference>
<dbReference type="eggNOG" id="arCOG02783">
    <property type="taxonomic scope" value="Archaea"/>
</dbReference>
<dbReference type="InParanoid" id="L0HEV8"/>
<evidence type="ECO:0000256" key="5">
    <source>
        <dbReference type="ARBA" id="ARBA00023124"/>
    </source>
</evidence>
<dbReference type="SUPFAM" id="SSF143081">
    <property type="entry name" value="BB1717-like"/>
    <property type="match status" value="1"/>
</dbReference>
<keyword evidence="5" id="KW-0190">Covalent protein-DNA linkage</keyword>
<protein>
    <recommendedName>
        <fullName evidence="10">Abasic site processing protein</fullName>
    </recommendedName>
</protein>
<evidence type="ECO:0008006" key="10">
    <source>
        <dbReference type="Google" id="ProtNLM"/>
    </source>
</evidence>
<evidence type="ECO:0000313" key="8">
    <source>
        <dbReference type="EMBL" id="AGB03252.1"/>
    </source>
</evidence>
<sequence length="244" mass="27326" precursor="true">MPGAFRKIDVTRGAMRGMMCSRYALWAVDDLGGRFLSVDPTIGFRSHFNIAPRSENPVVVSADGRNRIRLMQWGLVPHWSADDQTLPRPVNARAETLSEKPMFRQLLEEKRCLVAANGFYEWKKEGTRKIPFFFHRPDNALFSFAGLYDTWLSPAGETLASYTIITTSANELMAQVHDRMPVVLTREGEEQWLSQGPCSPDELKKVLVPCADDVLEVHAVSQRVNRPGKDDGGMILPVNGPGLI</sequence>
<keyword evidence="3" id="KW-0227">DNA damage</keyword>
<dbReference type="InterPro" id="IPR036590">
    <property type="entry name" value="SRAP-like"/>
</dbReference>
<evidence type="ECO:0000256" key="2">
    <source>
        <dbReference type="ARBA" id="ARBA00022670"/>
    </source>
</evidence>
<dbReference type="OrthoDB" id="109020at2157"/>
<keyword evidence="7" id="KW-0456">Lyase</keyword>
<dbReference type="RefSeq" id="WP_015286215.1">
    <property type="nucleotide sequence ID" value="NC_019943.1"/>
</dbReference>
<dbReference type="HOGENOM" id="CLU_035990_6_2_2"/>
<keyword evidence="6" id="KW-0238">DNA-binding</keyword>
<evidence type="ECO:0000256" key="7">
    <source>
        <dbReference type="ARBA" id="ARBA00023239"/>
    </source>
</evidence>
<dbReference type="GO" id="GO:0006508">
    <property type="term" value="P:proteolysis"/>
    <property type="evidence" value="ECO:0007669"/>
    <property type="project" value="UniProtKB-KW"/>
</dbReference>
<evidence type="ECO:0000256" key="3">
    <source>
        <dbReference type="ARBA" id="ARBA00022763"/>
    </source>
</evidence>
<reference evidence="9" key="1">
    <citation type="submission" date="2011-12" db="EMBL/GenBank/DDBJ databases">
        <title>Complete sequence of Methanoregula formicicum SMSP.</title>
        <authorList>
            <person name="Lucas S."/>
            <person name="Han J."/>
            <person name="Lapidus A."/>
            <person name="Cheng J.-F."/>
            <person name="Goodwin L."/>
            <person name="Pitluck S."/>
            <person name="Peters L."/>
            <person name="Ovchinnikova G."/>
            <person name="Teshima H."/>
            <person name="Detter J.C."/>
            <person name="Han C."/>
            <person name="Tapia R."/>
            <person name="Land M."/>
            <person name="Hauser L."/>
            <person name="Kyrpides N."/>
            <person name="Ivanova N."/>
            <person name="Pagani I."/>
            <person name="Imachi H."/>
            <person name="Tamaki H."/>
            <person name="Sekiguchi Y."/>
            <person name="Kamagata Y."/>
            <person name="Cadillo-Quiroz H."/>
            <person name="Zinder S."/>
            <person name="Liu W.-T."/>
            <person name="Woyke T."/>
        </authorList>
    </citation>
    <scope>NUCLEOTIDE SEQUENCE [LARGE SCALE GENOMIC DNA]</scope>
    <source>
        <strain evidence="9">DSM 22288 / NBRC 105244 / SMSP</strain>
    </source>
</reference>
<evidence type="ECO:0000313" key="9">
    <source>
        <dbReference type="Proteomes" id="UP000010824"/>
    </source>
</evidence>
<dbReference type="STRING" id="593750.Metfor_2247"/>
<name>L0HEV8_METFS</name>
<dbReference type="InterPro" id="IPR003738">
    <property type="entry name" value="SRAP"/>
</dbReference>
<comment type="similarity">
    <text evidence="1">Belongs to the SOS response-associated peptidase family.</text>
</comment>